<comment type="caution">
    <text evidence="1">The sequence shown here is derived from an EMBL/GenBank/DDBJ whole genome shotgun (WGS) entry which is preliminary data.</text>
</comment>
<sequence>MQGMRPNERVRLASFVWVGLCDTAKMEWHTAIFWVDTAKNLDDTAKIEKHTAQFRRYTAKSRSNTAKQQSTRLSM</sequence>
<protein>
    <submittedName>
        <fullName evidence="1">Uncharacterized protein</fullName>
    </submittedName>
</protein>
<organism evidence="1 2">
    <name type="scientific">Alkalibacillus flavidus</name>
    <dbReference type="NCBI Taxonomy" id="546021"/>
    <lineage>
        <taxon>Bacteria</taxon>
        <taxon>Bacillati</taxon>
        <taxon>Bacillota</taxon>
        <taxon>Bacilli</taxon>
        <taxon>Bacillales</taxon>
        <taxon>Bacillaceae</taxon>
        <taxon>Alkalibacillus</taxon>
    </lineage>
</organism>
<proteinExistence type="predicted"/>
<dbReference type="EMBL" id="JBEPMX010000006">
    <property type="protein sequence ID" value="MET3683313.1"/>
    <property type="molecule type" value="Genomic_DNA"/>
</dbReference>
<name>A0ABV2KUR3_9BACI</name>
<dbReference type="RefSeq" id="WP_354219895.1">
    <property type="nucleotide sequence ID" value="NZ_JBEPMX010000006.1"/>
</dbReference>
<reference evidence="1 2" key="1">
    <citation type="submission" date="2024-06" db="EMBL/GenBank/DDBJ databases">
        <title>Genomic Encyclopedia of Type Strains, Phase IV (KMG-IV): sequencing the most valuable type-strain genomes for metagenomic binning, comparative biology and taxonomic classification.</title>
        <authorList>
            <person name="Goeker M."/>
        </authorList>
    </citation>
    <scope>NUCLEOTIDE SEQUENCE [LARGE SCALE GENOMIC DNA]</scope>
    <source>
        <strain evidence="1 2">DSM 23520</strain>
    </source>
</reference>
<accession>A0ABV2KUR3</accession>
<evidence type="ECO:0000313" key="1">
    <source>
        <dbReference type="EMBL" id="MET3683313.1"/>
    </source>
</evidence>
<keyword evidence="2" id="KW-1185">Reference proteome</keyword>
<evidence type="ECO:0000313" key="2">
    <source>
        <dbReference type="Proteomes" id="UP001549167"/>
    </source>
</evidence>
<gene>
    <name evidence="1" type="ORF">ABID56_001408</name>
</gene>
<dbReference type="Proteomes" id="UP001549167">
    <property type="component" value="Unassembled WGS sequence"/>
</dbReference>